<dbReference type="OMA" id="ADVEPWP"/>
<keyword evidence="3" id="KW-1185">Reference proteome</keyword>
<feature type="signal peptide" evidence="1">
    <location>
        <begin position="1"/>
        <end position="16"/>
    </location>
</feature>
<dbReference type="RefSeq" id="XP_024578653.1">
    <property type="nucleotide sequence ID" value="XM_024728147.1"/>
</dbReference>
<proteinExistence type="predicted"/>
<reference evidence="3" key="1">
    <citation type="submission" date="2014-09" db="EMBL/GenBank/DDBJ databases">
        <authorList>
            <person name="Sharma Rahul"/>
            <person name="Thines Marco"/>
        </authorList>
    </citation>
    <scope>NUCLEOTIDE SEQUENCE [LARGE SCALE GENOMIC DNA]</scope>
</reference>
<dbReference type="Proteomes" id="UP000054928">
    <property type="component" value="Unassembled WGS sequence"/>
</dbReference>
<protein>
    <recommendedName>
        <fullName evidence="4">RxLR-like protein</fullName>
    </recommendedName>
</protein>
<feature type="chain" id="PRO_5006058777" description="RxLR-like protein" evidence="1">
    <location>
        <begin position="17"/>
        <end position="171"/>
    </location>
</feature>
<sequence length="171" mass="19197">MKLCFLVTLAISAVSPRQEQSTLSFSSQTDHNFTKLQSAALSSTNLQDSDDFYVCGSKVFGMDGRYVLQPPDVVQSDIYTPVFAKVNQNHADALTDFRLYRHNGFWLIANVESWPPVTHFRCDPTKSQVFGVDILELCRFGKQVPPRSGYTPATPRQGNILLTLHHQVCQS</sequence>
<evidence type="ECO:0000313" key="2">
    <source>
        <dbReference type="EMBL" id="CEG42284.1"/>
    </source>
</evidence>
<name>A0A0P1AMJ7_PLAHL</name>
<dbReference type="AlphaFoldDB" id="A0A0P1AMJ7"/>
<accession>A0A0P1AMJ7</accession>
<dbReference type="GeneID" id="36407627"/>
<evidence type="ECO:0000313" key="3">
    <source>
        <dbReference type="Proteomes" id="UP000054928"/>
    </source>
</evidence>
<organism evidence="2 3">
    <name type="scientific">Plasmopara halstedii</name>
    <name type="common">Downy mildew of sunflower</name>
    <dbReference type="NCBI Taxonomy" id="4781"/>
    <lineage>
        <taxon>Eukaryota</taxon>
        <taxon>Sar</taxon>
        <taxon>Stramenopiles</taxon>
        <taxon>Oomycota</taxon>
        <taxon>Peronosporomycetes</taxon>
        <taxon>Peronosporales</taxon>
        <taxon>Peronosporaceae</taxon>
        <taxon>Plasmopara</taxon>
    </lineage>
</organism>
<evidence type="ECO:0000256" key="1">
    <source>
        <dbReference type="SAM" id="SignalP"/>
    </source>
</evidence>
<keyword evidence="1" id="KW-0732">Signal</keyword>
<dbReference type="EMBL" id="CCYD01000610">
    <property type="protein sequence ID" value="CEG42284.1"/>
    <property type="molecule type" value="Genomic_DNA"/>
</dbReference>
<dbReference type="OrthoDB" id="67735at2759"/>
<evidence type="ECO:0008006" key="4">
    <source>
        <dbReference type="Google" id="ProtNLM"/>
    </source>
</evidence>